<dbReference type="FunFam" id="3.30.1320.10:FF:000004">
    <property type="entry name" value="28S ribosomal protein S16, mitochondrial"/>
    <property type="match status" value="1"/>
</dbReference>
<dbReference type="EMBL" id="KK119652">
    <property type="protein sequence ID" value="KFM76316.1"/>
    <property type="molecule type" value="Genomic_DNA"/>
</dbReference>
<dbReference type="OMA" id="MPNADNE"/>
<dbReference type="GO" id="GO:0005763">
    <property type="term" value="C:mitochondrial small ribosomal subunit"/>
    <property type="evidence" value="ECO:0007669"/>
    <property type="project" value="TreeGrafter"/>
</dbReference>
<evidence type="ECO:0000313" key="8">
    <source>
        <dbReference type="EMBL" id="KFM76316.1"/>
    </source>
</evidence>
<dbReference type="Gene3D" id="3.30.1320.10">
    <property type="match status" value="1"/>
</dbReference>
<dbReference type="PANTHER" id="PTHR12919:SF20">
    <property type="entry name" value="SMALL RIBOSOMAL SUBUNIT PROTEIN BS16M"/>
    <property type="match status" value="1"/>
</dbReference>
<dbReference type="Proteomes" id="UP000054359">
    <property type="component" value="Unassembled WGS sequence"/>
</dbReference>
<dbReference type="STRING" id="407821.A0A087UG27"/>
<evidence type="ECO:0000313" key="9">
    <source>
        <dbReference type="Proteomes" id="UP000054359"/>
    </source>
</evidence>
<keyword evidence="3 8" id="KW-0689">Ribosomal protein</keyword>
<evidence type="ECO:0000256" key="1">
    <source>
        <dbReference type="ARBA" id="ARBA00004173"/>
    </source>
</evidence>
<dbReference type="NCBIfam" id="TIGR00002">
    <property type="entry name" value="S16"/>
    <property type="match status" value="1"/>
</dbReference>
<keyword evidence="9" id="KW-1185">Reference proteome</keyword>
<dbReference type="InterPro" id="IPR000307">
    <property type="entry name" value="Ribosomal_bS16"/>
</dbReference>
<gene>
    <name evidence="8" type="ORF">X975_15321</name>
</gene>
<name>A0A087UG27_STEMI</name>
<dbReference type="GO" id="GO:0005743">
    <property type="term" value="C:mitochondrial inner membrane"/>
    <property type="evidence" value="ECO:0007669"/>
    <property type="project" value="UniProtKB-ARBA"/>
</dbReference>
<sequence>MSIPLANQLAIRLLRKGCANRPFYHIVVVPVTDRCVSEGIEQIGIYDPLPNERNEKLISLNIDRFKYYVAQGACIRSQVAMLLGAAGVLPLHPHSLTLAWRARQRQEA</sequence>
<dbReference type="Pfam" id="PF00886">
    <property type="entry name" value="Ribosomal_S16"/>
    <property type="match status" value="1"/>
</dbReference>
<proteinExistence type="inferred from homology"/>
<dbReference type="PANTHER" id="PTHR12919">
    <property type="entry name" value="30S RIBOSOMAL PROTEIN S16"/>
    <property type="match status" value="1"/>
</dbReference>
<feature type="non-terminal residue" evidence="8">
    <location>
        <position position="108"/>
    </location>
</feature>
<protein>
    <recommendedName>
        <fullName evidence="6">Small ribosomal subunit protein bS16m</fullName>
    </recommendedName>
    <alternativeName>
        <fullName evidence="7">28S ribosomal protein S16, mitochondrial</fullName>
    </alternativeName>
</protein>
<dbReference type="GO" id="GO:0032543">
    <property type="term" value="P:mitochondrial translation"/>
    <property type="evidence" value="ECO:0007669"/>
    <property type="project" value="TreeGrafter"/>
</dbReference>
<dbReference type="AlphaFoldDB" id="A0A087UG27"/>
<dbReference type="InterPro" id="IPR023803">
    <property type="entry name" value="Ribosomal_bS16_dom_sf"/>
</dbReference>
<evidence type="ECO:0000256" key="4">
    <source>
        <dbReference type="ARBA" id="ARBA00023128"/>
    </source>
</evidence>
<dbReference type="OrthoDB" id="407221at2759"/>
<dbReference type="SUPFAM" id="SSF54565">
    <property type="entry name" value="Ribosomal protein S16"/>
    <property type="match status" value="1"/>
</dbReference>
<dbReference type="GO" id="GO:0003735">
    <property type="term" value="F:structural constituent of ribosome"/>
    <property type="evidence" value="ECO:0007669"/>
    <property type="project" value="InterPro"/>
</dbReference>
<comment type="similarity">
    <text evidence="2">Belongs to the bacterial ribosomal protein bS16 family.</text>
</comment>
<evidence type="ECO:0000256" key="6">
    <source>
        <dbReference type="ARBA" id="ARBA00035263"/>
    </source>
</evidence>
<evidence type="ECO:0000256" key="3">
    <source>
        <dbReference type="ARBA" id="ARBA00022980"/>
    </source>
</evidence>
<evidence type="ECO:0000256" key="7">
    <source>
        <dbReference type="ARBA" id="ARBA00035438"/>
    </source>
</evidence>
<keyword evidence="4" id="KW-0496">Mitochondrion</keyword>
<keyword evidence="5" id="KW-0687">Ribonucleoprotein</keyword>
<evidence type="ECO:0000256" key="5">
    <source>
        <dbReference type="ARBA" id="ARBA00023274"/>
    </source>
</evidence>
<accession>A0A087UG27</accession>
<comment type="subcellular location">
    <subcellularLocation>
        <location evidence="1">Mitochondrion</location>
    </subcellularLocation>
</comment>
<reference evidence="8 9" key="1">
    <citation type="submission" date="2013-11" db="EMBL/GenBank/DDBJ databases">
        <title>Genome sequencing of Stegodyphus mimosarum.</title>
        <authorList>
            <person name="Bechsgaard J."/>
        </authorList>
    </citation>
    <scope>NUCLEOTIDE SEQUENCE [LARGE SCALE GENOMIC DNA]</scope>
</reference>
<organism evidence="8 9">
    <name type="scientific">Stegodyphus mimosarum</name>
    <name type="common">African social velvet spider</name>
    <dbReference type="NCBI Taxonomy" id="407821"/>
    <lineage>
        <taxon>Eukaryota</taxon>
        <taxon>Metazoa</taxon>
        <taxon>Ecdysozoa</taxon>
        <taxon>Arthropoda</taxon>
        <taxon>Chelicerata</taxon>
        <taxon>Arachnida</taxon>
        <taxon>Araneae</taxon>
        <taxon>Araneomorphae</taxon>
        <taxon>Entelegynae</taxon>
        <taxon>Eresoidea</taxon>
        <taxon>Eresidae</taxon>
        <taxon>Stegodyphus</taxon>
    </lineage>
</organism>
<evidence type="ECO:0000256" key="2">
    <source>
        <dbReference type="ARBA" id="ARBA00006668"/>
    </source>
</evidence>